<dbReference type="PANTHER" id="PTHR43542:SF1">
    <property type="entry name" value="METHYLTRANSFERASE"/>
    <property type="match status" value="1"/>
</dbReference>
<dbReference type="NCBIfam" id="TIGR00095">
    <property type="entry name" value="16S rRNA (guanine(966)-N(2))-methyltransferase RsmD"/>
    <property type="match status" value="1"/>
</dbReference>
<dbReference type="PANTHER" id="PTHR43542">
    <property type="entry name" value="METHYLTRANSFERASE"/>
    <property type="match status" value="1"/>
</dbReference>
<dbReference type="GO" id="GO:0008168">
    <property type="term" value="F:methyltransferase activity"/>
    <property type="evidence" value="ECO:0007669"/>
    <property type="project" value="UniProtKB-KW"/>
</dbReference>
<dbReference type="STRING" id="1236971.JCM9152_469"/>
<dbReference type="EMBL" id="BAUU01000003">
    <property type="protein sequence ID" value="GAE29128.1"/>
    <property type="molecule type" value="Genomic_DNA"/>
</dbReference>
<reference evidence="3" key="1">
    <citation type="journal article" date="2014" name="Genome Announc.">
        <title>Draft Genome Sequences of Three Alkaliphilic Bacillus Strains, Bacillus wakoensis JCM 9140T, Bacillus akibai JCM 9157T, and Bacillus hemicellulosilyticus JCM 9152T.</title>
        <authorList>
            <person name="Yuki M."/>
            <person name="Oshima K."/>
            <person name="Suda W."/>
            <person name="Oshida Y."/>
            <person name="Kitamura K."/>
            <person name="Iida T."/>
            <person name="Hattori M."/>
            <person name="Ohkuma M."/>
        </authorList>
    </citation>
    <scope>NUCLEOTIDE SEQUENCE [LARGE SCALE GENOMIC DNA]</scope>
    <source>
        <strain evidence="3">JCM 9152</strain>
    </source>
</reference>
<evidence type="ECO:0000256" key="2">
    <source>
        <dbReference type="ARBA" id="ARBA00022679"/>
    </source>
</evidence>
<dbReference type="Gene3D" id="3.40.50.150">
    <property type="entry name" value="Vaccinia Virus protein VP39"/>
    <property type="match status" value="1"/>
</dbReference>
<name>W4QBR7_9BACI</name>
<dbReference type="InterPro" id="IPR002052">
    <property type="entry name" value="DNA_methylase_N6_adenine_CS"/>
</dbReference>
<protein>
    <submittedName>
        <fullName evidence="3">Ribosomal RNA small subunit methyltransferase D</fullName>
    </submittedName>
</protein>
<proteinExistence type="predicted"/>
<dbReference type="CDD" id="cd02440">
    <property type="entry name" value="AdoMet_MTases"/>
    <property type="match status" value="1"/>
</dbReference>
<keyword evidence="4" id="KW-1185">Reference proteome</keyword>
<dbReference type="Pfam" id="PF03602">
    <property type="entry name" value="Cons_hypoth95"/>
    <property type="match status" value="1"/>
</dbReference>
<evidence type="ECO:0000313" key="4">
    <source>
        <dbReference type="Proteomes" id="UP000018895"/>
    </source>
</evidence>
<dbReference type="Proteomes" id="UP000018895">
    <property type="component" value="Unassembled WGS sequence"/>
</dbReference>
<dbReference type="AlphaFoldDB" id="W4QBR7"/>
<comment type="caution">
    <text evidence="3">The sequence shown here is derived from an EMBL/GenBank/DDBJ whole genome shotgun (WGS) entry which is preliminary data.</text>
</comment>
<dbReference type="RefSeq" id="WP_035340403.1">
    <property type="nucleotide sequence ID" value="NZ_BAUU01000003.1"/>
</dbReference>
<evidence type="ECO:0000256" key="1">
    <source>
        <dbReference type="ARBA" id="ARBA00022603"/>
    </source>
</evidence>
<dbReference type="OrthoDB" id="9803017at2"/>
<accession>W4QBR7</accession>
<dbReference type="InterPro" id="IPR029063">
    <property type="entry name" value="SAM-dependent_MTases_sf"/>
</dbReference>
<dbReference type="GO" id="GO:0031167">
    <property type="term" value="P:rRNA methylation"/>
    <property type="evidence" value="ECO:0007669"/>
    <property type="project" value="InterPro"/>
</dbReference>
<dbReference type="PROSITE" id="PS00092">
    <property type="entry name" value="N6_MTASE"/>
    <property type="match status" value="1"/>
</dbReference>
<dbReference type="SUPFAM" id="SSF53335">
    <property type="entry name" value="S-adenosyl-L-methionine-dependent methyltransferases"/>
    <property type="match status" value="1"/>
</dbReference>
<organism evidence="3 4">
    <name type="scientific">Halalkalibacter hemicellulosilyticusJCM 9152</name>
    <dbReference type="NCBI Taxonomy" id="1236971"/>
    <lineage>
        <taxon>Bacteria</taxon>
        <taxon>Bacillati</taxon>
        <taxon>Bacillota</taxon>
        <taxon>Bacilli</taxon>
        <taxon>Bacillales</taxon>
        <taxon>Bacillaceae</taxon>
        <taxon>Halalkalibacter</taxon>
    </lineage>
</organism>
<gene>
    <name evidence="3" type="ORF">JCM9152_469</name>
</gene>
<dbReference type="GO" id="GO:0003676">
    <property type="term" value="F:nucleic acid binding"/>
    <property type="evidence" value="ECO:0007669"/>
    <property type="project" value="InterPro"/>
</dbReference>
<evidence type="ECO:0000313" key="3">
    <source>
        <dbReference type="EMBL" id="GAE29128.1"/>
    </source>
</evidence>
<sequence>MRVISGLKKGLSLKAVPGSSTRPTTDKVKEAIFNIVGPYFDGGSGLDLYAGTGGLGIEALSRGMDNVIFVDQNKKAISIIKDNLQHCSFSENAEVYRNDANRALKALIKRERSFDLIFLDPPYAQQQLANELSIIVDFHLIRENGMIVCESGLGTTMPEHLSTLERVRQEAYGDTLITIYRN</sequence>
<dbReference type="InterPro" id="IPR004398">
    <property type="entry name" value="RNA_MeTrfase_RsmD"/>
</dbReference>
<dbReference type="PIRSF" id="PIRSF004553">
    <property type="entry name" value="CHP00095"/>
    <property type="match status" value="1"/>
</dbReference>
<keyword evidence="1 3" id="KW-0489">Methyltransferase</keyword>
<keyword evidence="2 3" id="KW-0808">Transferase</keyword>